<dbReference type="InterPro" id="IPR039149">
    <property type="entry name" value="ZNF800"/>
</dbReference>
<feature type="region of interest" description="Disordered" evidence="2">
    <location>
        <begin position="500"/>
        <end position="519"/>
    </location>
</feature>
<feature type="compositionally biased region" description="Low complexity" evidence="2">
    <location>
        <begin position="70"/>
        <end position="90"/>
    </location>
</feature>
<evidence type="ECO:0000256" key="2">
    <source>
        <dbReference type="SAM" id="MobiDB-lite"/>
    </source>
</evidence>
<name>A0A3R7QPG6_PENVA</name>
<keyword evidence="1" id="KW-0479">Metal-binding</keyword>
<dbReference type="SMART" id="SM00355">
    <property type="entry name" value="ZnF_C2H2"/>
    <property type="match status" value="3"/>
</dbReference>
<reference evidence="4 5" key="1">
    <citation type="submission" date="2018-04" db="EMBL/GenBank/DDBJ databases">
        <authorList>
            <person name="Zhang X."/>
            <person name="Yuan J."/>
            <person name="Li F."/>
            <person name="Xiang J."/>
        </authorList>
    </citation>
    <scope>NUCLEOTIDE SEQUENCE [LARGE SCALE GENOMIC DNA]</scope>
    <source>
        <tissue evidence="4">Muscle</tissue>
    </source>
</reference>
<feature type="compositionally biased region" description="Basic and acidic residues" evidence="2">
    <location>
        <begin position="995"/>
        <end position="1008"/>
    </location>
</feature>
<feature type="compositionally biased region" description="Basic and acidic residues" evidence="2">
    <location>
        <begin position="921"/>
        <end position="938"/>
    </location>
</feature>
<evidence type="ECO:0000259" key="3">
    <source>
        <dbReference type="PROSITE" id="PS50157"/>
    </source>
</evidence>
<feature type="region of interest" description="Disordered" evidence="2">
    <location>
        <begin position="428"/>
        <end position="472"/>
    </location>
</feature>
<dbReference type="GO" id="GO:0008270">
    <property type="term" value="F:zinc ion binding"/>
    <property type="evidence" value="ECO:0007669"/>
    <property type="project" value="UniProtKB-KW"/>
</dbReference>
<feature type="compositionally biased region" description="Basic and acidic residues" evidence="2">
    <location>
        <begin position="862"/>
        <end position="884"/>
    </location>
</feature>
<dbReference type="PANTHER" id="PTHR21020:SF0">
    <property type="entry name" value="ZINC FINGER PROTEIN 800"/>
    <property type="match status" value="1"/>
</dbReference>
<feature type="compositionally biased region" description="Basic and acidic residues" evidence="2">
    <location>
        <begin position="768"/>
        <end position="777"/>
    </location>
</feature>
<feature type="compositionally biased region" description="Basic and acidic residues" evidence="2">
    <location>
        <begin position="895"/>
        <end position="913"/>
    </location>
</feature>
<feature type="compositionally biased region" description="Polar residues" evidence="2">
    <location>
        <begin position="939"/>
        <end position="971"/>
    </location>
</feature>
<keyword evidence="1" id="KW-0863">Zinc-finger</keyword>
<dbReference type="PROSITE" id="PS50157">
    <property type="entry name" value="ZINC_FINGER_C2H2_2"/>
    <property type="match status" value="1"/>
</dbReference>
<gene>
    <name evidence="4" type="ORF">C7M84_007668</name>
</gene>
<organism evidence="4 5">
    <name type="scientific">Penaeus vannamei</name>
    <name type="common">Whiteleg shrimp</name>
    <name type="synonym">Litopenaeus vannamei</name>
    <dbReference type="NCBI Taxonomy" id="6689"/>
    <lineage>
        <taxon>Eukaryota</taxon>
        <taxon>Metazoa</taxon>
        <taxon>Ecdysozoa</taxon>
        <taxon>Arthropoda</taxon>
        <taxon>Crustacea</taxon>
        <taxon>Multicrustacea</taxon>
        <taxon>Malacostraca</taxon>
        <taxon>Eumalacostraca</taxon>
        <taxon>Eucarida</taxon>
        <taxon>Decapoda</taxon>
        <taxon>Dendrobranchiata</taxon>
        <taxon>Penaeoidea</taxon>
        <taxon>Penaeidae</taxon>
        <taxon>Penaeus</taxon>
    </lineage>
</organism>
<proteinExistence type="predicted"/>
<feature type="compositionally biased region" description="Polar residues" evidence="2">
    <location>
        <begin position="846"/>
        <end position="858"/>
    </location>
</feature>
<feature type="compositionally biased region" description="Polar residues" evidence="2">
    <location>
        <begin position="687"/>
        <end position="696"/>
    </location>
</feature>
<dbReference type="PROSITE" id="PS00028">
    <property type="entry name" value="ZINC_FINGER_C2H2_1"/>
    <property type="match status" value="1"/>
</dbReference>
<sequence>MAMSSKKITYTSDFKLKVLDYYFKNGGDDNFGLKKKTAQHFNIDKKTISRMLNNPDMVKRARKLLARKVTTTPKNTPTTRQGAAKTSAKATKVAAAKVSVANTSGKVSASSHTSASNNNSNSSSSSYKASTSSASSTKHAGGSSGSNQGNSSSQPSAKSAASKTKFGDQEGDSGIQVFDLPEDPDYSILKKSINASANGVANLAKLLVTGTKEVQNLILNECDVILECKVCNNLFRSVVNFLAHKRIYCQEEYADVRSLFHKDNVQGITSHSRTVVVEPEPPPDTPQHLQPDPSTSASNTLTVPVRSGAQRSERRSGIDSIARRLANKRKQHSLSSSTYTGSSDYYQRISEINNKRDKLSRDCSVVLEDIGGVANAMYQTYVPPSKPSPVSTIRNLIDEVSEHEKGLTVAINENGEIMKTAAGNVTNMEPAKMEVDSNPQKGSSANTTPKNSPVKSTPKGDENDNGCSSDHRCVKCDRRFMTASALLSHDKFCSLLQMRPDIPPESPLNPRLRSETPEKKIAIQIRKDYKKTMAQSGSGAAGWGDEDKSQSAPFRVPHVPKELQFLKDPQSPKETQNAKETPPSKESRDSKGQQQELPQTTVESLEQKEPQADDETLEKKEPESTTGASNQSKIENLLAQFCNMSHLSCIPCEKRYQSITTLKRHASQHFDWTRFACKYPLRDQKESTQSTALVSSDSEEARSERPQRTRRSVEQKDFIYDVKRSNSVKSENEKSDGKKNIVQKQTQECGEDQRSRSRKRSLSSRFELVSKRGRVGEDSPPEPCNGSASQLAILDIEVPIHHTVSLRNGKNDAEPKLTLQGSPLAKRSKSTDNGPTRSTDSRSPESESATSVDSTEMLVNSDIKEESAGEEEHLAESMEEEAKRAKSKGVSGSEENSKDHPTEATPLSRRDKSGSSAAKGKVLEKCEASSKSLEDKDTSQGSQTPLDTIPLPNNDSIENQMQNKNNSSYSLENGDCEPLEKRAEKKGASMLNDTSHSDADSCHPSPKECEKNALPRILPLLTLPTDPLSHSPVVHLLFL</sequence>
<dbReference type="InterPro" id="IPR013087">
    <property type="entry name" value="Znf_C2H2_type"/>
</dbReference>
<feature type="domain" description="C2H2-type" evidence="3">
    <location>
        <begin position="471"/>
        <end position="500"/>
    </location>
</feature>
<dbReference type="EMBL" id="QCYY01001978">
    <property type="protein sequence ID" value="ROT73864.1"/>
    <property type="molecule type" value="Genomic_DNA"/>
</dbReference>
<feature type="region of interest" description="Disordered" evidence="2">
    <location>
        <begin position="103"/>
        <end position="179"/>
    </location>
</feature>
<evidence type="ECO:0000256" key="1">
    <source>
        <dbReference type="PROSITE-ProRule" id="PRU00042"/>
    </source>
</evidence>
<keyword evidence="5" id="KW-1185">Reference proteome</keyword>
<feature type="region of interest" description="Disordered" evidence="2">
    <location>
        <begin position="806"/>
        <end position="1008"/>
    </location>
</feature>
<dbReference type="Gene3D" id="1.10.10.60">
    <property type="entry name" value="Homeodomain-like"/>
    <property type="match status" value="1"/>
</dbReference>
<accession>A0A3R7QPG6</accession>
<feature type="compositionally biased region" description="Basic and acidic residues" evidence="2">
    <location>
        <begin position="582"/>
        <end position="591"/>
    </location>
</feature>
<feature type="compositionally biased region" description="Polar residues" evidence="2">
    <location>
        <begin position="437"/>
        <end position="455"/>
    </location>
</feature>
<evidence type="ECO:0000313" key="5">
    <source>
        <dbReference type="Proteomes" id="UP000283509"/>
    </source>
</evidence>
<feature type="compositionally biased region" description="Basic and acidic residues" evidence="2">
    <location>
        <begin position="978"/>
        <end position="987"/>
    </location>
</feature>
<reference evidence="4 5" key="2">
    <citation type="submission" date="2019-01" db="EMBL/GenBank/DDBJ databases">
        <title>The decoding of complex shrimp genome reveals the adaptation for benthos swimmer, frequently molting mechanism and breeding impact on genome.</title>
        <authorList>
            <person name="Sun Y."/>
            <person name="Gao Y."/>
            <person name="Yu Y."/>
        </authorList>
    </citation>
    <scope>NUCLEOTIDE SEQUENCE [LARGE SCALE GENOMIC DNA]</scope>
    <source>
        <tissue evidence="4">Muscle</tissue>
    </source>
</reference>
<evidence type="ECO:0000313" key="4">
    <source>
        <dbReference type="EMBL" id="ROT73864.1"/>
    </source>
</evidence>
<feature type="compositionally biased region" description="Basic and acidic residues" evidence="2">
    <location>
        <begin position="605"/>
        <end position="623"/>
    </location>
</feature>
<comment type="caution">
    <text evidence="4">The sequence shown here is derived from an EMBL/GenBank/DDBJ whole genome shotgun (WGS) entry which is preliminary data.</text>
</comment>
<feature type="region of interest" description="Disordered" evidence="2">
    <location>
        <begin position="686"/>
        <end position="787"/>
    </location>
</feature>
<feature type="region of interest" description="Disordered" evidence="2">
    <location>
        <begin position="271"/>
        <end position="317"/>
    </location>
</feature>
<dbReference type="PANTHER" id="PTHR21020">
    <property type="entry name" value="ZINC FINGER PROTEIN 800"/>
    <property type="match status" value="1"/>
</dbReference>
<dbReference type="Proteomes" id="UP000283509">
    <property type="component" value="Unassembled WGS sequence"/>
</dbReference>
<feature type="compositionally biased region" description="Low complexity" evidence="2">
    <location>
        <begin position="103"/>
        <end position="164"/>
    </location>
</feature>
<feature type="compositionally biased region" description="Basic and acidic residues" evidence="2">
    <location>
        <begin position="699"/>
        <end position="739"/>
    </location>
</feature>
<feature type="compositionally biased region" description="Polar residues" evidence="2">
    <location>
        <begin position="592"/>
        <end position="604"/>
    </location>
</feature>
<feature type="region of interest" description="Disordered" evidence="2">
    <location>
        <begin position="529"/>
        <end position="632"/>
    </location>
</feature>
<protein>
    <recommendedName>
        <fullName evidence="3">C2H2-type domain-containing protein</fullName>
    </recommendedName>
</protein>
<dbReference type="OrthoDB" id="10066279at2759"/>
<dbReference type="AlphaFoldDB" id="A0A3R7QPG6"/>
<feature type="region of interest" description="Disordered" evidence="2">
    <location>
        <begin position="67"/>
        <end position="90"/>
    </location>
</feature>
<keyword evidence="1" id="KW-0862">Zinc</keyword>